<dbReference type="InterPro" id="IPR013525">
    <property type="entry name" value="ABC2_TM"/>
</dbReference>
<dbReference type="EMBL" id="CP114014">
    <property type="protein sequence ID" value="XAY08171.1"/>
    <property type="molecule type" value="Genomic_DNA"/>
</dbReference>
<dbReference type="GO" id="GO:0140359">
    <property type="term" value="F:ABC-type transporter activity"/>
    <property type="evidence" value="ECO:0007669"/>
    <property type="project" value="InterPro"/>
</dbReference>
<dbReference type="InterPro" id="IPR000412">
    <property type="entry name" value="ABC_2_transport"/>
</dbReference>
<gene>
    <name evidence="7" type="ORF">DSM112329_05069</name>
</gene>
<evidence type="ECO:0000256" key="4">
    <source>
        <dbReference type="ARBA" id="ARBA00023136"/>
    </source>
</evidence>
<organism evidence="7">
    <name type="scientific">Paraconexibacter sp. AEG42_29</name>
    <dbReference type="NCBI Taxonomy" id="2997339"/>
    <lineage>
        <taxon>Bacteria</taxon>
        <taxon>Bacillati</taxon>
        <taxon>Actinomycetota</taxon>
        <taxon>Thermoleophilia</taxon>
        <taxon>Solirubrobacterales</taxon>
        <taxon>Paraconexibacteraceae</taxon>
        <taxon>Paraconexibacter</taxon>
    </lineage>
</organism>
<feature type="transmembrane region" description="Helical" evidence="5">
    <location>
        <begin position="171"/>
        <end position="189"/>
    </location>
</feature>
<evidence type="ECO:0000256" key="3">
    <source>
        <dbReference type="ARBA" id="ARBA00022989"/>
    </source>
</evidence>
<dbReference type="GO" id="GO:0043190">
    <property type="term" value="C:ATP-binding cassette (ABC) transporter complex"/>
    <property type="evidence" value="ECO:0007669"/>
    <property type="project" value="InterPro"/>
</dbReference>
<dbReference type="InterPro" id="IPR051328">
    <property type="entry name" value="T7SS_ABC-Transporter"/>
</dbReference>
<evidence type="ECO:0000256" key="5">
    <source>
        <dbReference type="SAM" id="Phobius"/>
    </source>
</evidence>
<dbReference type="AlphaFoldDB" id="A0AAU7B2C5"/>
<dbReference type="RefSeq" id="WP_354699355.1">
    <property type="nucleotide sequence ID" value="NZ_CP114014.1"/>
</dbReference>
<keyword evidence="4 5" id="KW-0472">Membrane</keyword>
<name>A0AAU7B2C5_9ACTN</name>
<accession>A0AAU7B2C5</accession>
<evidence type="ECO:0000259" key="6">
    <source>
        <dbReference type="Pfam" id="PF01061"/>
    </source>
</evidence>
<feature type="transmembrane region" description="Helical" evidence="5">
    <location>
        <begin position="223"/>
        <end position="245"/>
    </location>
</feature>
<feature type="transmembrane region" description="Helical" evidence="5">
    <location>
        <begin position="57"/>
        <end position="78"/>
    </location>
</feature>
<comment type="subcellular location">
    <subcellularLocation>
        <location evidence="1">Membrane</location>
        <topology evidence="1">Multi-pass membrane protein</topology>
    </subcellularLocation>
</comment>
<evidence type="ECO:0000256" key="2">
    <source>
        <dbReference type="ARBA" id="ARBA00022692"/>
    </source>
</evidence>
<proteinExistence type="predicted"/>
<feature type="transmembrane region" description="Helical" evidence="5">
    <location>
        <begin position="20"/>
        <end position="37"/>
    </location>
</feature>
<feature type="transmembrane region" description="Helical" evidence="5">
    <location>
        <begin position="134"/>
        <end position="159"/>
    </location>
</feature>
<evidence type="ECO:0000256" key="1">
    <source>
        <dbReference type="ARBA" id="ARBA00004141"/>
    </source>
</evidence>
<protein>
    <recommendedName>
        <fullName evidence="6">ABC-2 type transporter transmembrane domain-containing protein</fullName>
    </recommendedName>
</protein>
<dbReference type="PIRSF" id="PIRSF006648">
    <property type="entry name" value="DrrB"/>
    <property type="match status" value="1"/>
</dbReference>
<feature type="transmembrane region" description="Helical" evidence="5">
    <location>
        <begin position="99"/>
        <end position="122"/>
    </location>
</feature>
<feature type="domain" description="ABC-2 type transporter transmembrane" evidence="6">
    <location>
        <begin position="23"/>
        <end position="213"/>
    </location>
</feature>
<dbReference type="Pfam" id="PF01061">
    <property type="entry name" value="ABC2_membrane"/>
    <property type="match status" value="1"/>
</dbReference>
<sequence>MTGSLAVLRNEVRLLRHDPVPPAILVAMPIVLMALLSRSMDLPLAYEGFNAPGSTQTVPGMACVFAFFGVGILGFGVFREHGWRTWTRLRLSGLSGPSLILGKLLLPTLLLAGQHVILFAVGYQFLDLRANGSWVAAALVATCFSAVVLAAGLAATALLSTVQQLNAVTNLGAMIAGGLGGGFVPVSLLPDWVQPLAPGSPVKWAMDGYRTAFLEYDVGVRDVVNPCLVLLAFAAGFALVATLALRRNIDAPKRTWG</sequence>
<dbReference type="PANTHER" id="PTHR43077:SF10">
    <property type="entry name" value="TRANSPORT PERMEASE PROTEIN"/>
    <property type="match status" value="1"/>
</dbReference>
<keyword evidence="3 5" id="KW-1133">Transmembrane helix</keyword>
<keyword evidence="2 5" id="KW-0812">Transmembrane</keyword>
<evidence type="ECO:0000313" key="7">
    <source>
        <dbReference type="EMBL" id="XAY08171.1"/>
    </source>
</evidence>
<dbReference type="KEGG" id="parq:DSM112329_05069"/>
<dbReference type="PANTHER" id="PTHR43077">
    <property type="entry name" value="TRANSPORT PERMEASE YVFS-RELATED"/>
    <property type="match status" value="1"/>
</dbReference>
<reference evidence="7" key="1">
    <citation type="submission" date="2022-12" db="EMBL/GenBank/DDBJ databases">
        <title>Paraconexibacter alkalitolerans sp. nov. and Baekduia alba sp. nov., isolated from soil and emended description of the genera Paraconexibacter (Chun et al., 2020) and Baekduia (An et al., 2020).</title>
        <authorList>
            <person name="Vieira S."/>
            <person name="Huber K.J."/>
            <person name="Geppert A."/>
            <person name="Wolf J."/>
            <person name="Neumann-Schaal M."/>
            <person name="Muesken M."/>
            <person name="Overmann J."/>
        </authorList>
    </citation>
    <scope>NUCLEOTIDE SEQUENCE</scope>
    <source>
        <strain evidence="7">AEG42_29</strain>
    </source>
</reference>